<reference evidence="2 3" key="2">
    <citation type="submission" date="2018-11" db="EMBL/GenBank/DDBJ databases">
        <authorList>
            <consortium name="Pathogen Informatics"/>
        </authorList>
    </citation>
    <scope>NUCLEOTIDE SEQUENCE [LARGE SCALE GENOMIC DNA]</scope>
</reference>
<dbReference type="WBParaSite" id="NBR_0000640201-mRNA-1">
    <property type="protein sequence ID" value="NBR_0000640201-mRNA-1"/>
    <property type="gene ID" value="NBR_0000640201"/>
</dbReference>
<evidence type="ECO:0000313" key="2">
    <source>
        <dbReference type="EMBL" id="VDL69992.1"/>
    </source>
</evidence>
<dbReference type="Proteomes" id="UP000271162">
    <property type="component" value="Unassembled WGS sequence"/>
</dbReference>
<accession>A0A0N4XUK7</accession>
<protein>
    <submittedName>
        <fullName evidence="4">Secreted protein</fullName>
    </submittedName>
</protein>
<keyword evidence="1" id="KW-0732">Signal</keyword>
<keyword evidence="3" id="KW-1185">Reference proteome</keyword>
<organism evidence="4">
    <name type="scientific">Nippostrongylus brasiliensis</name>
    <name type="common">Rat hookworm</name>
    <dbReference type="NCBI Taxonomy" id="27835"/>
    <lineage>
        <taxon>Eukaryota</taxon>
        <taxon>Metazoa</taxon>
        <taxon>Ecdysozoa</taxon>
        <taxon>Nematoda</taxon>
        <taxon>Chromadorea</taxon>
        <taxon>Rhabditida</taxon>
        <taxon>Rhabditina</taxon>
        <taxon>Rhabditomorpha</taxon>
        <taxon>Strongyloidea</taxon>
        <taxon>Heligmosomidae</taxon>
        <taxon>Nippostrongylus</taxon>
    </lineage>
</organism>
<evidence type="ECO:0000256" key="1">
    <source>
        <dbReference type="SAM" id="SignalP"/>
    </source>
</evidence>
<sequence>MVLSALLLPAVLCTRSLNIPHTVSEVVFVNLLVKPHVVQHRLALQGVGVVPSASFVQMLVVPLITPHLVQPHVVLQGIGAVPFDRALDN</sequence>
<dbReference type="AlphaFoldDB" id="A0A0N4XUK7"/>
<evidence type="ECO:0000313" key="4">
    <source>
        <dbReference type="WBParaSite" id="NBR_0000640201-mRNA-1"/>
    </source>
</evidence>
<feature type="chain" id="PRO_5043124801" evidence="1">
    <location>
        <begin position="17"/>
        <end position="89"/>
    </location>
</feature>
<gene>
    <name evidence="2" type="ORF">NBR_LOCUS6403</name>
</gene>
<feature type="signal peptide" evidence="1">
    <location>
        <begin position="1"/>
        <end position="16"/>
    </location>
</feature>
<dbReference type="EMBL" id="UYSL01019799">
    <property type="protein sequence ID" value="VDL69992.1"/>
    <property type="molecule type" value="Genomic_DNA"/>
</dbReference>
<proteinExistence type="predicted"/>
<evidence type="ECO:0000313" key="3">
    <source>
        <dbReference type="Proteomes" id="UP000271162"/>
    </source>
</evidence>
<reference evidence="4" key="1">
    <citation type="submission" date="2017-02" db="UniProtKB">
        <authorList>
            <consortium name="WormBaseParasite"/>
        </authorList>
    </citation>
    <scope>IDENTIFICATION</scope>
</reference>
<name>A0A0N4XUK7_NIPBR</name>